<protein>
    <recommendedName>
        <fullName evidence="2">DUF8201 domain-containing protein</fullName>
    </recommendedName>
</protein>
<evidence type="ECO:0000313" key="3">
    <source>
        <dbReference type="EMBL" id="ASC72506.1"/>
    </source>
</evidence>
<gene>
    <name evidence="3" type="ORF">XM38_034640</name>
</gene>
<accession>A0A1Z3HQI3</accession>
<organism evidence="3 4">
    <name type="scientific">Halomicronema hongdechloris C2206</name>
    <dbReference type="NCBI Taxonomy" id="1641165"/>
    <lineage>
        <taxon>Bacteria</taxon>
        <taxon>Bacillati</taxon>
        <taxon>Cyanobacteriota</taxon>
        <taxon>Cyanophyceae</taxon>
        <taxon>Nodosilineales</taxon>
        <taxon>Nodosilineaceae</taxon>
        <taxon>Halomicronema</taxon>
    </lineage>
</organism>
<evidence type="ECO:0000256" key="1">
    <source>
        <dbReference type="SAM" id="Phobius"/>
    </source>
</evidence>
<keyword evidence="1" id="KW-1133">Transmembrane helix</keyword>
<proteinExistence type="predicted"/>
<feature type="domain" description="DUF8201" evidence="2">
    <location>
        <begin position="1"/>
        <end position="453"/>
    </location>
</feature>
<reference evidence="3 4" key="1">
    <citation type="journal article" date="2016" name="Biochim. Biophys. Acta">
        <title>Characterization of red-shifted phycobilisomes isolated from the chlorophyll f-containing cyanobacterium Halomicronema hongdechloris.</title>
        <authorList>
            <person name="Li Y."/>
            <person name="Lin Y."/>
            <person name="Garvey C.J."/>
            <person name="Birch D."/>
            <person name="Corkery R.W."/>
            <person name="Loughlin P.C."/>
            <person name="Scheer H."/>
            <person name="Willows R.D."/>
            <person name="Chen M."/>
        </authorList>
    </citation>
    <scope>NUCLEOTIDE SEQUENCE [LARGE SCALE GENOMIC DNA]</scope>
    <source>
        <strain evidence="3 4">C2206</strain>
    </source>
</reference>
<evidence type="ECO:0000313" key="4">
    <source>
        <dbReference type="Proteomes" id="UP000191901"/>
    </source>
</evidence>
<keyword evidence="1" id="KW-0812">Transmembrane</keyword>
<sequence length="579" mass="62573">MLYFIAVWSLLGGVSWLMGTALLHGWRADCFDRVGDRAMVALWLGIGLLSQGLLLLSLGLPLSPMVGAGVAIASLLLLAWAPVRADLSKLWRQVSWPLVVATIAWVAVVATYMTRRVTWYDTGLYHYGAIRWLSDYGAVPGLALLMENFGFTSAWFALAAPLNAAPIASQVSAITNGLALLLATGQGLMGLRRWLTGRARFPDKFMVIFLGLVLPAMTLTSFLSAILLSPSPDIPVIFLTGMVAWSLLVVANQPPLPSGSATPSGWDATLIPLILATAAVSIKLSALPLLPVALLFYWRQRPWTLRRLLVGGVLAAGLMVPFMAFGIITSGCPFYPSAALCLEVPWRLSAAQADAAAEVIRIWDNAFGTPPAETNSLLWRLWQWLQFARLNVVMLVLLVVSILVVSIAGRGGTFGVARQHKLAGTPWLFGLSLLGMLFILLRAPMIRFGLGYFVMTPAVAIALLRPFAVSRSHGRLPQGVSGQTLHNLIFLAFWAGFGVVGALHLLRSDMPARWLLPPAMPTTDVEVRQSYDVNYVSPNNDRGQCWDAPLPCAPGDKAIRLRNPAQGIDAGFVPADPAD</sequence>
<dbReference type="KEGG" id="hhg:XM38_034640"/>
<feature type="transmembrane region" description="Helical" evidence="1">
    <location>
        <begin position="95"/>
        <end position="114"/>
    </location>
</feature>
<feature type="transmembrane region" description="Helical" evidence="1">
    <location>
        <begin position="488"/>
        <end position="506"/>
    </location>
</feature>
<dbReference type="RefSeq" id="WP_088430446.1">
    <property type="nucleotide sequence ID" value="NZ_CP021983.2"/>
</dbReference>
<dbReference type="STRING" id="1641165.XM38_27030"/>
<dbReference type="Pfam" id="PF26626">
    <property type="entry name" value="DUF8201"/>
    <property type="match status" value="1"/>
</dbReference>
<evidence type="ECO:0000259" key="2">
    <source>
        <dbReference type="Pfam" id="PF26626"/>
    </source>
</evidence>
<feature type="transmembrane region" description="Helical" evidence="1">
    <location>
        <begin position="234"/>
        <end position="252"/>
    </location>
</feature>
<feature type="transmembrane region" description="Helical" evidence="1">
    <location>
        <begin position="154"/>
        <end position="184"/>
    </location>
</feature>
<feature type="transmembrane region" description="Helical" evidence="1">
    <location>
        <begin position="273"/>
        <end position="296"/>
    </location>
</feature>
<dbReference type="AlphaFoldDB" id="A0A1Z3HQI3"/>
<feature type="transmembrane region" description="Helical" evidence="1">
    <location>
        <begin position="422"/>
        <end position="441"/>
    </location>
</feature>
<feature type="transmembrane region" description="Helical" evidence="1">
    <location>
        <begin position="308"/>
        <end position="328"/>
    </location>
</feature>
<dbReference type="NCBIfam" id="NF047510">
    <property type="entry name" value="LIC_10190_fam"/>
    <property type="match status" value="1"/>
</dbReference>
<dbReference type="Proteomes" id="UP000191901">
    <property type="component" value="Chromosome"/>
</dbReference>
<dbReference type="InterPro" id="IPR058514">
    <property type="entry name" value="DUF8201"/>
</dbReference>
<feature type="transmembrane region" description="Helical" evidence="1">
    <location>
        <begin position="448"/>
        <end position="468"/>
    </location>
</feature>
<feature type="transmembrane region" description="Helical" evidence="1">
    <location>
        <begin position="38"/>
        <end position="59"/>
    </location>
</feature>
<name>A0A1Z3HQI3_9CYAN</name>
<feature type="transmembrane region" description="Helical" evidence="1">
    <location>
        <begin position="65"/>
        <end position="83"/>
    </location>
</feature>
<feature type="transmembrane region" description="Helical" evidence="1">
    <location>
        <begin position="6"/>
        <end position="26"/>
    </location>
</feature>
<keyword evidence="4" id="KW-1185">Reference proteome</keyword>
<dbReference type="InterPro" id="IPR058065">
    <property type="entry name" value="LIC_10190-like"/>
</dbReference>
<keyword evidence="1" id="KW-0472">Membrane</keyword>
<feature type="transmembrane region" description="Helical" evidence="1">
    <location>
        <begin position="205"/>
        <end position="228"/>
    </location>
</feature>
<feature type="transmembrane region" description="Helical" evidence="1">
    <location>
        <begin position="390"/>
        <end position="410"/>
    </location>
</feature>
<dbReference type="EMBL" id="CP021983">
    <property type="protein sequence ID" value="ASC72506.1"/>
    <property type="molecule type" value="Genomic_DNA"/>
</dbReference>
<dbReference type="OrthoDB" id="455143at2"/>